<keyword evidence="1" id="KW-1133">Transmembrane helix</keyword>
<evidence type="ECO:0000256" key="1">
    <source>
        <dbReference type="SAM" id="Phobius"/>
    </source>
</evidence>
<comment type="caution">
    <text evidence="2">The sequence shown here is derived from an EMBL/GenBank/DDBJ whole genome shotgun (WGS) entry which is preliminary data.</text>
</comment>
<feature type="transmembrane region" description="Helical" evidence="1">
    <location>
        <begin position="55"/>
        <end position="79"/>
    </location>
</feature>
<organism evidence="2 3">
    <name type="scientific">Acanthosepion pharaonis</name>
    <name type="common">Pharaoh cuttlefish</name>
    <name type="synonym">Sepia pharaonis</name>
    <dbReference type="NCBI Taxonomy" id="158019"/>
    <lineage>
        <taxon>Eukaryota</taxon>
        <taxon>Metazoa</taxon>
        <taxon>Spiralia</taxon>
        <taxon>Lophotrochozoa</taxon>
        <taxon>Mollusca</taxon>
        <taxon>Cephalopoda</taxon>
        <taxon>Coleoidea</taxon>
        <taxon>Decapodiformes</taxon>
        <taxon>Sepiida</taxon>
        <taxon>Sepiina</taxon>
        <taxon>Sepiidae</taxon>
        <taxon>Acanthosepion</taxon>
    </lineage>
</organism>
<evidence type="ECO:0000313" key="2">
    <source>
        <dbReference type="EMBL" id="CAE1145839.1"/>
    </source>
</evidence>
<sequence>MREDSFSIFLNFPSTLPYCFPAFLPVVLLLFFSFLFFSFLSFFLSFKNEYFHSCFSFHSIIYFNFFRLVYLSICMYVYLSISSGRHPTTGIRISALHIPLSVTLGSCASPRHIFRMDQGREESAFKDSCVYSVGTHEFPWESYEFFSPVTQ</sequence>
<evidence type="ECO:0000313" key="3">
    <source>
        <dbReference type="Proteomes" id="UP000597762"/>
    </source>
</evidence>
<keyword evidence="3" id="KW-1185">Reference proteome</keyword>
<name>A0A812AMF5_ACAPH</name>
<dbReference type="AlphaFoldDB" id="A0A812AMF5"/>
<keyword evidence="1" id="KW-0472">Membrane</keyword>
<dbReference type="EMBL" id="CAHIKZ030000047">
    <property type="protein sequence ID" value="CAE1145839.1"/>
    <property type="molecule type" value="Genomic_DNA"/>
</dbReference>
<gene>
    <name evidence="2" type="ORF">SPHA_1701</name>
</gene>
<accession>A0A812AMF5</accession>
<feature type="transmembrane region" description="Helical" evidence="1">
    <location>
        <begin position="20"/>
        <end position="43"/>
    </location>
</feature>
<dbReference type="Proteomes" id="UP000597762">
    <property type="component" value="Unassembled WGS sequence"/>
</dbReference>
<keyword evidence="1" id="KW-0812">Transmembrane</keyword>
<reference evidence="2" key="1">
    <citation type="submission" date="2021-01" db="EMBL/GenBank/DDBJ databases">
        <authorList>
            <person name="Li R."/>
            <person name="Bekaert M."/>
        </authorList>
    </citation>
    <scope>NUCLEOTIDE SEQUENCE</scope>
    <source>
        <strain evidence="2">Farmed</strain>
    </source>
</reference>
<protein>
    <submittedName>
        <fullName evidence="2">Uncharacterized protein</fullName>
    </submittedName>
</protein>
<proteinExistence type="predicted"/>